<evidence type="ECO:0000256" key="1">
    <source>
        <dbReference type="ARBA" id="ARBA00008791"/>
    </source>
</evidence>
<comment type="similarity">
    <text evidence="1">Belongs to the universal stress protein A family.</text>
</comment>
<sequence length="300" mass="31149">MSSELSGPVVVGYHADASGHDALALGRLLAATLQVPLVVAKIYAAPAELGIGRVDAEWVSDRRAESQRTLDDARARLGSQSPEHGVEFRLVPAPSAARGLSELARELDASVIVVGSAETEGYAGGRVLAGSTASRLLSGAETPVAVAPRGYAGQPPAPVLRVAVAYQDTEEGRLAAEVAADLTRRARGELTLLTALAEENSTVPWLVGVDAQNAFAATARESFTAALEAAAQRLAPELGTTPATRLLVGDVVDRLAEAEADLMVVGSRGYGPVRLVLLGGLSSRLVRRATMPLLVTPRPE</sequence>
<dbReference type="CDD" id="cd00293">
    <property type="entry name" value="USP-like"/>
    <property type="match status" value="1"/>
</dbReference>
<dbReference type="Gene3D" id="3.40.50.620">
    <property type="entry name" value="HUPs"/>
    <property type="match status" value="2"/>
</dbReference>
<feature type="domain" description="UspA" evidence="2">
    <location>
        <begin position="161"/>
        <end position="297"/>
    </location>
</feature>
<protein>
    <submittedName>
        <fullName evidence="3">Universal stress protein</fullName>
    </submittedName>
</protein>
<evidence type="ECO:0000259" key="2">
    <source>
        <dbReference type="Pfam" id="PF00582"/>
    </source>
</evidence>
<keyword evidence="4" id="KW-1185">Reference proteome</keyword>
<dbReference type="RefSeq" id="WP_398277315.1">
    <property type="nucleotide sequence ID" value="NZ_JBITLV010000002.1"/>
</dbReference>
<gene>
    <name evidence="3" type="ORF">ACIB24_07115</name>
</gene>
<dbReference type="InterPro" id="IPR014729">
    <property type="entry name" value="Rossmann-like_a/b/a_fold"/>
</dbReference>
<dbReference type="PANTHER" id="PTHR46268">
    <property type="entry name" value="STRESS RESPONSE PROTEIN NHAX"/>
    <property type="match status" value="1"/>
</dbReference>
<dbReference type="Proteomes" id="UP001612915">
    <property type="component" value="Unassembled WGS sequence"/>
</dbReference>
<name>A0ABW8AKC7_9ACTN</name>
<accession>A0ABW8AKC7</accession>
<dbReference type="EMBL" id="JBITLV010000002">
    <property type="protein sequence ID" value="MFI7586828.1"/>
    <property type="molecule type" value="Genomic_DNA"/>
</dbReference>
<comment type="caution">
    <text evidence="3">The sequence shown here is derived from an EMBL/GenBank/DDBJ whole genome shotgun (WGS) entry which is preliminary data.</text>
</comment>
<dbReference type="SUPFAM" id="SSF52402">
    <property type="entry name" value="Adenine nucleotide alpha hydrolases-like"/>
    <property type="match status" value="2"/>
</dbReference>
<reference evidence="3 4" key="1">
    <citation type="submission" date="2024-10" db="EMBL/GenBank/DDBJ databases">
        <title>The Natural Products Discovery Center: Release of the First 8490 Sequenced Strains for Exploring Actinobacteria Biosynthetic Diversity.</title>
        <authorList>
            <person name="Kalkreuter E."/>
            <person name="Kautsar S.A."/>
            <person name="Yang D."/>
            <person name="Bader C.D."/>
            <person name="Teijaro C.N."/>
            <person name="Fluegel L."/>
            <person name="Davis C.M."/>
            <person name="Simpson J.R."/>
            <person name="Lauterbach L."/>
            <person name="Steele A.D."/>
            <person name="Gui C."/>
            <person name="Meng S."/>
            <person name="Li G."/>
            <person name="Viehrig K."/>
            <person name="Ye F."/>
            <person name="Su P."/>
            <person name="Kiefer A.F."/>
            <person name="Nichols A."/>
            <person name="Cepeda A.J."/>
            <person name="Yan W."/>
            <person name="Fan B."/>
            <person name="Jiang Y."/>
            <person name="Adhikari A."/>
            <person name="Zheng C.-J."/>
            <person name="Schuster L."/>
            <person name="Cowan T.M."/>
            <person name="Smanski M.J."/>
            <person name="Chevrette M.G."/>
            <person name="De Carvalho L.P.S."/>
            <person name="Shen B."/>
        </authorList>
    </citation>
    <scope>NUCLEOTIDE SEQUENCE [LARGE SCALE GENOMIC DNA]</scope>
    <source>
        <strain evidence="3 4">NPDC049639</strain>
    </source>
</reference>
<evidence type="ECO:0000313" key="3">
    <source>
        <dbReference type="EMBL" id="MFI7586828.1"/>
    </source>
</evidence>
<dbReference type="PANTHER" id="PTHR46268:SF6">
    <property type="entry name" value="UNIVERSAL STRESS PROTEIN UP12"/>
    <property type="match status" value="1"/>
</dbReference>
<proteinExistence type="inferred from homology"/>
<dbReference type="PRINTS" id="PR01438">
    <property type="entry name" value="UNVRSLSTRESS"/>
</dbReference>
<feature type="domain" description="UspA" evidence="2">
    <location>
        <begin position="9"/>
        <end position="147"/>
    </location>
</feature>
<dbReference type="InterPro" id="IPR006016">
    <property type="entry name" value="UspA"/>
</dbReference>
<evidence type="ECO:0000313" key="4">
    <source>
        <dbReference type="Proteomes" id="UP001612915"/>
    </source>
</evidence>
<dbReference type="InterPro" id="IPR006015">
    <property type="entry name" value="Universal_stress_UspA"/>
</dbReference>
<organism evidence="3 4">
    <name type="scientific">Spongisporangium articulatum</name>
    <dbReference type="NCBI Taxonomy" id="3362603"/>
    <lineage>
        <taxon>Bacteria</taxon>
        <taxon>Bacillati</taxon>
        <taxon>Actinomycetota</taxon>
        <taxon>Actinomycetes</taxon>
        <taxon>Kineosporiales</taxon>
        <taxon>Kineosporiaceae</taxon>
        <taxon>Spongisporangium</taxon>
    </lineage>
</organism>
<dbReference type="Pfam" id="PF00582">
    <property type="entry name" value="Usp"/>
    <property type="match status" value="2"/>
</dbReference>